<dbReference type="EMBL" id="CP019344">
    <property type="protein sequence ID" value="ARN77721.1"/>
    <property type="molecule type" value="Genomic_DNA"/>
</dbReference>
<keyword evidence="1" id="KW-1133">Transmembrane helix</keyword>
<dbReference type="Proteomes" id="UP000193431">
    <property type="component" value="Chromosome"/>
</dbReference>
<name>A0A1W6MJD1_9FLAO</name>
<proteinExistence type="predicted"/>
<keyword evidence="4" id="KW-1185">Reference proteome</keyword>
<keyword evidence="1" id="KW-0472">Membrane</keyword>
<protein>
    <recommendedName>
        <fullName evidence="2">YdbS-like PH domain-containing protein</fullName>
    </recommendedName>
</protein>
<dbReference type="InterPro" id="IPR005182">
    <property type="entry name" value="YdbS-like_PH"/>
</dbReference>
<accession>A0A1W6MJD1</accession>
<keyword evidence="1" id="KW-0812">Transmembrane</keyword>
<feature type="domain" description="YdbS-like PH" evidence="2">
    <location>
        <begin position="83"/>
        <end position="161"/>
    </location>
</feature>
<dbReference type="AlphaFoldDB" id="A0A1W6MJD1"/>
<evidence type="ECO:0000256" key="1">
    <source>
        <dbReference type="SAM" id="Phobius"/>
    </source>
</evidence>
<dbReference type="PANTHER" id="PTHR34473">
    <property type="entry name" value="UPF0699 TRANSMEMBRANE PROTEIN YDBS"/>
    <property type="match status" value="1"/>
</dbReference>
<dbReference type="Pfam" id="PF03703">
    <property type="entry name" value="bPH_2"/>
    <property type="match status" value="1"/>
</dbReference>
<feature type="transmembrane region" description="Helical" evidence="1">
    <location>
        <begin position="58"/>
        <end position="79"/>
    </location>
</feature>
<dbReference type="STRING" id="331648.BST97_06760"/>
<dbReference type="PANTHER" id="PTHR34473:SF2">
    <property type="entry name" value="UPF0699 TRANSMEMBRANE PROTEIN YDBT"/>
    <property type="match status" value="1"/>
</dbReference>
<gene>
    <name evidence="3" type="ORF">BST97_06760</name>
</gene>
<organism evidence="3 4">
    <name type="scientific">Nonlabens spongiae</name>
    <dbReference type="NCBI Taxonomy" id="331648"/>
    <lineage>
        <taxon>Bacteria</taxon>
        <taxon>Pseudomonadati</taxon>
        <taxon>Bacteroidota</taxon>
        <taxon>Flavobacteriia</taxon>
        <taxon>Flavobacteriales</taxon>
        <taxon>Flavobacteriaceae</taxon>
        <taxon>Nonlabens</taxon>
    </lineage>
</organism>
<evidence type="ECO:0000313" key="3">
    <source>
        <dbReference type="EMBL" id="ARN77721.1"/>
    </source>
</evidence>
<evidence type="ECO:0000259" key="2">
    <source>
        <dbReference type="Pfam" id="PF03703"/>
    </source>
</evidence>
<evidence type="ECO:0000313" key="4">
    <source>
        <dbReference type="Proteomes" id="UP000193431"/>
    </source>
</evidence>
<sequence length="169" mass="19616">MTNDQVLAEELPYIEEFDFKKHPRRFLNKKLIASTLFFIPFLIAILVLGLTIDEIETWVTITALGAWLFLLLLSVFISFKGYFVRGYILRELDITYRKGWVFHHQITVPFNRIQHTEVSHGPIDRMFKLKQLEIYTAGGSSSDLSISGLDPQEAERLKEYIAEKTAKYA</sequence>
<feature type="transmembrane region" description="Helical" evidence="1">
    <location>
        <begin position="31"/>
        <end position="52"/>
    </location>
</feature>
<dbReference type="OrthoDB" id="1524472at2"/>
<reference evidence="3 4" key="1">
    <citation type="submission" date="2016-11" db="EMBL/GenBank/DDBJ databases">
        <title>Trade-off between light-utilization and light-protection in marine flavobacteria.</title>
        <authorList>
            <person name="Kumagai Y."/>
        </authorList>
    </citation>
    <scope>NUCLEOTIDE SEQUENCE [LARGE SCALE GENOMIC DNA]</scope>
    <source>
        <strain evidence="3 4">JCM 13191</strain>
    </source>
</reference>
<dbReference type="RefSeq" id="WP_085766522.1">
    <property type="nucleotide sequence ID" value="NZ_CP019344.1"/>
</dbReference>